<evidence type="ECO:0000259" key="1">
    <source>
        <dbReference type="Pfam" id="PF06985"/>
    </source>
</evidence>
<dbReference type="PANTHER" id="PTHR10622:SF10">
    <property type="entry name" value="HET DOMAIN-CONTAINING PROTEIN"/>
    <property type="match status" value="1"/>
</dbReference>
<reference evidence="3" key="1">
    <citation type="submission" date="2019-06" db="EMBL/GenBank/DDBJ databases">
        <title>Draft genome sequence of the griseofulvin-producing fungus Xylaria cubensis strain G536.</title>
        <authorList>
            <person name="Mead M.E."/>
            <person name="Raja H.A."/>
            <person name="Steenwyk J.L."/>
            <person name="Knowles S.L."/>
            <person name="Oberlies N.H."/>
            <person name="Rokas A."/>
        </authorList>
    </citation>
    <scope>NUCLEOTIDE SEQUENCE [LARGE SCALE GENOMIC DNA]</scope>
    <source>
        <strain evidence="3">G536</strain>
    </source>
</reference>
<dbReference type="InterPro" id="IPR010730">
    <property type="entry name" value="HET"/>
</dbReference>
<accession>A0A553IE15</accession>
<protein>
    <recommendedName>
        <fullName evidence="1">Heterokaryon incompatibility domain-containing protein</fullName>
    </recommendedName>
</protein>
<proteinExistence type="predicted"/>
<gene>
    <name evidence="2" type="ORF">FHL15_000522</name>
</gene>
<dbReference type="STRING" id="2512241.A0A553IE15"/>
<dbReference type="OrthoDB" id="20872at2759"/>
<name>A0A553IE15_9PEZI</name>
<dbReference type="AlphaFoldDB" id="A0A553IE15"/>
<evidence type="ECO:0000313" key="2">
    <source>
        <dbReference type="EMBL" id="TRX98448.1"/>
    </source>
</evidence>
<comment type="caution">
    <text evidence="2">The sequence shown here is derived from an EMBL/GenBank/DDBJ whole genome shotgun (WGS) entry which is preliminary data.</text>
</comment>
<feature type="domain" description="Heterokaryon incompatibility" evidence="1">
    <location>
        <begin position="22"/>
        <end position="104"/>
    </location>
</feature>
<dbReference type="EMBL" id="VFLP01000002">
    <property type="protein sequence ID" value="TRX98448.1"/>
    <property type="molecule type" value="Genomic_DNA"/>
</dbReference>
<organism evidence="2 3">
    <name type="scientific">Xylaria flabelliformis</name>
    <dbReference type="NCBI Taxonomy" id="2512241"/>
    <lineage>
        <taxon>Eukaryota</taxon>
        <taxon>Fungi</taxon>
        <taxon>Dikarya</taxon>
        <taxon>Ascomycota</taxon>
        <taxon>Pezizomycotina</taxon>
        <taxon>Sordariomycetes</taxon>
        <taxon>Xylariomycetidae</taxon>
        <taxon>Xylariales</taxon>
        <taxon>Xylariaceae</taxon>
        <taxon>Xylaria</taxon>
    </lineage>
</organism>
<evidence type="ECO:0000313" key="3">
    <source>
        <dbReference type="Proteomes" id="UP000319160"/>
    </source>
</evidence>
<keyword evidence="3" id="KW-1185">Reference proteome</keyword>
<dbReference type="PANTHER" id="PTHR10622">
    <property type="entry name" value="HET DOMAIN-CONTAINING PROTEIN"/>
    <property type="match status" value="1"/>
</dbReference>
<sequence length="572" mass="66429">MYLLNVHTRQLQEFIGDRIPPYAILSHTWGEDEVLFQDLSIPGHREKLGYKKIEGCCQQAILDGFEFVLVDTCCIDKRSSAELSEAINSMFRWYGEARVCYVYLIDVFCGEDLERSRWNFRNSRWFTRGWTLQELIAPSYLRFYDTTWSMMFRVDKKNPSYRGNSKIYNEMIEEMTGIRRWHNYAFGDPSNMERLADVPVATKLSWVSERRTTRVEDMAYCLLGLLDVNMPLLYGEGQKAFLRLQEEFLKKHYDPSIVCWGLGMDCLEILNVRSSFDTSCLASTPLLFRGFRDVALGGFQSALLSMRIGWTVTPLGLHIDLPIVKIDIQQNLYIGVTSLYAENDISRLMIPLRKVDDFEIYNRIPTCGPFFLGRARKNPGFDKIERRRKTIYFYLPPSYRFSPNGTWGVSLSSNTFRRRVIDITALHKAGFVLDSIYPPLDLLGFRFTSTHIILALHRGQSDMLYLRVTCLKSQLSKLKGRRAYIAALYSCPYESKRSAIEVWDAGRKPWARCFQTTLQLSWQETMTIKCENRVEHVSLDWIFGKFERSPDEGVCVLKVRVAHSDEVMPVPD</sequence>
<dbReference type="Pfam" id="PF06985">
    <property type="entry name" value="HET"/>
    <property type="match status" value="1"/>
</dbReference>
<dbReference type="Proteomes" id="UP000319160">
    <property type="component" value="Unassembled WGS sequence"/>
</dbReference>